<feature type="binding site" evidence="8">
    <location>
        <position position="187"/>
    </location>
    <ligand>
        <name>Zn(2+)</name>
        <dbReference type="ChEBI" id="CHEBI:29105"/>
    </ligand>
</feature>
<evidence type="ECO:0000256" key="8">
    <source>
        <dbReference type="PIRSR" id="PIRSR601765-1"/>
    </source>
</evidence>
<dbReference type="InterPro" id="IPR045066">
    <property type="entry name" value="Beta_CA_cladeB"/>
</dbReference>
<dbReference type="AlphaFoldDB" id="A0A6J5VNH0"/>
<dbReference type="GO" id="GO:0008270">
    <property type="term" value="F:zinc ion binding"/>
    <property type="evidence" value="ECO:0007669"/>
    <property type="project" value="InterPro"/>
</dbReference>
<dbReference type="SMART" id="SM00947">
    <property type="entry name" value="Pro_CA"/>
    <property type="match status" value="1"/>
</dbReference>
<dbReference type="Proteomes" id="UP000507222">
    <property type="component" value="Unassembled WGS sequence"/>
</dbReference>
<evidence type="ECO:0000313" key="10">
    <source>
        <dbReference type="EMBL" id="CAB4289803.1"/>
    </source>
</evidence>
<keyword evidence="4" id="KW-0702">S-nitrosylation</keyword>
<dbReference type="CDD" id="cd00884">
    <property type="entry name" value="beta_CA_cladeB"/>
    <property type="match status" value="1"/>
</dbReference>
<dbReference type="Gene3D" id="3.40.1050.10">
    <property type="entry name" value="Carbonic anhydrase"/>
    <property type="match status" value="1"/>
</dbReference>
<accession>A0A6J5VNH0</accession>
<evidence type="ECO:0000256" key="7">
    <source>
        <dbReference type="ARBA" id="ARBA00048348"/>
    </source>
</evidence>
<evidence type="ECO:0000313" key="11">
    <source>
        <dbReference type="Proteomes" id="UP000507222"/>
    </source>
</evidence>
<sequence>MAILAPTSVSKDPLSLRTSSNSSSSDLQRISLNPPRIFGSKLKSGKIEQTQLRLLTASNNCSDLTAKASRKPLGLTEELKNNKLESVVETDDGSCLFEDMKRRFLSFKKHKYMENLEHYQNLAKGQAPKGMPFNHLGFQPGEAFIVRNIANLVPSFESGPSETNAALEFSVNALEVENILVVGHSCCGGIRALMSMDDEVEKSSFIQNWVVVGRDARLWTKAAASKLSFDQQCKHCEKESINRSLLNLLTYPWIEEKVKNGVLSVHGGYYDFVDCTFEKWTLDYKEDNLKEKHGRISVKNHLFGPDFMCGLVVSYSSDKLLKRNGDAVRAPSQDLIFTVLHFIAMYHLMFSDWELDRIGLHWIGEDNTNPMMCT</sequence>
<evidence type="ECO:0000256" key="1">
    <source>
        <dbReference type="ARBA" id="ARBA00002904"/>
    </source>
</evidence>
<evidence type="ECO:0000256" key="2">
    <source>
        <dbReference type="ARBA" id="ARBA00006217"/>
    </source>
</evidence>
<proteinExistence type="inferred from homology"/>
<dbReference type="GO" id="GO:0004089">
    <property type="term" value="F:carbonate dehydratase activity"/>
    <property type="evidence" value="ECO:0007669"/>
    <property type="project" value="UniProtKB-EC"/>
</dbReference>
<evidence type="ECO:0000256" key="9">
    <source>
        <dbReference type="SAM" id="MobiDB-lite"/>
    </source>
</evidence>
<feature type="compositionally biased region" description="Low complexity" evidence="9">
    <location>
        <begin position="15"/>
        <end position="29"/>
    </location>
</feature>
<dbReference type="FunFam" id="3.40.1050.10:FF:000003">
    <property type="entry name" value="Carbonic anhydrase"/>
    <property type="match status" value="1"/>
</dbReference>
<keyword evidence="5 8" id="KW-0862">Zinc</keyword>
<protein>
    <recommendedName>
        <fullName evidence="3">carbonic anhydrase</fullName>
        <ecNumber evidence="3">4.2.1.1</ecNumber>
    </recommendedName>
</protein>
<evidence type="ECO:0000256" key="5">
    <source>
        <dbReference type="ARBA" id="ARBA00022833"/>
    </source>
</evidence>
<dbReference type="InterPro" id="IPR001765">
    <property type="entry name" value="Carbonic_anhydrase"/>
</dbReference>
<reference evidence="10 11" key="1">
    <citation type="submission" date="2020-05" db="EMBL/GenBank/DDBJ databases">
        <authorList>
            <person name="Campoy J."/>
            <person name="Schneeberger K."/>
            <person name="Spophaly S."/>
        </authorList>
    </citation>
    <scope>NUCLEOTIDE SEQUENCE [LARGE SCALE GENOMIC DNA]</scope>
    <source>
        <strain evidence="10">PruArmRojPasFocal</strain>
    </source>
</reference>
<evidence type="ECO:0000256" key="3">
    <source>
        <dbReference type="ARBA" id="ARBA00012925"/>
    </source>
</evidence>
<comment type="similarity">
    <text evidence="2">Belongs to the beta-class carbonic anhydrase family.</text>
</comment>
<comment type="function">
    <text evidence="1">Reversible hydration of carbon dioxide.</text>
</comment>
<gene>
    <name evidence="10" type="ORF">CURHAP_LOCUS49385</name>
</gene>
<keyword evidence="6" id="KW-0456">Lyase</keyword>
<dbReference type="PANTHER" id="PTHR11002">
    <property type="entry name" value="CARBONIC ANHYDRASE"/>
    <property type="match status" value="1"/>
</dbReference>
<evidence type="ECO:0000256" key="4">
    <source>
        <dbReference type="ARBA" id="ARBA00022799"/>
    </source>
</evidence>
<dbReference type="InterPro" id="IPR036874">
    <property type="entry name" value="Carbonic_anhydrase_sf"/>
</dbReference>
<organism evidence="10 11">
    <name type="scientific">Prunus armeniaca</name>
    <name type="common">Apricot</name>
    <name type="synonym">Armeniaca vulgaris</name>
    <dbReference type="NCBI Taxonomy" id="36596"/>
    <lineage>
        <taxon>Eukaryota</taxon>
        <taxon>Viridiplantae</taxon>
        <taxon>Streptophyta</taxon>
        <taxon>Embryophyta</taxon>
        <taxon>Tracheophyta</taxon>
        <taxon>Spermatophyta</taxon>
        <taxon>Magnoliopsida</taxon>
        <taxon>eudicotyledons</taxon>
        <taxon>Gunneridae</taxon>
        <taxon>Pentapetalae</taxon>
        <taxon>rosids</taxon>
        <taxon>fabids</taxon>
        <taxon>Rosales</taxon>
        <taxon>Rosaceae</taxon>
        <taxon>Amygdaloideae</taxon>
        <taxon>Amygdaleae</taxon>
        <taxon>Prunus</taxon>
    </lineage>
</organism>
<dbReference type="PANTHER" id="PTHR11002:SF12">
    <property type="entry name" value="CARBONIC ANHYDRASE"/>
    <property type="match status" value="1"/>
</dbReference>
<dbReference type="SUPFAM" id="SSF53056">
    <property type="entry name" value="beta-carbonic anhydrase, cab"/>
    <property type="match status" value="1"/>
</dbReference>
<comment type="cofactor">
    <cofactor evidence="8">
        <name>Zn(2+)</name>
        <dbReference type="ChEBI" id="CHEBI:29105"/>
    </cofactor>
    <text evidence="8">Binds 1 zinc ion per subunit.</text>
</comment>
<feature type="region of interest" description="Disordered" evidence="9">
    <location>
        <begin position="1"/>
        <end position="29"/>
    </location>
</feature>
<feature type="binding site" evidence="8">
    <location>
        <position position="184"/>
    </location>
    <ligand>
        <name>Zn(2+)</name>
        <dbReference type="ChEBI" id="CHEBI:29105"/>
    </ligand>
</feature>
<evidence type="ECO:0000256" key="6">
    <source>
        <dbReference type="ARBA" id="ARBA00023239"/>
    </source>
</evidence>
<dbReference type="Pfam" id="PF00484">
    <property type="entry name" value="Pro_CA"/>
    <property type="match status" value="1"/>
</dbReference>
<name>A0A6J5VNH0_PRUAR</name>
<dbReference type="EMBL" id="CAEKDK010000008">
    <property type="protein sequence ID" value="CAB4289803.1"/>
    <property type="molecule type" value="Genomic_DNA"/>
</dbReference>
<keyword evidence="8" id="KW-0479">Metal-binding</keyword>
<dbReference type="EC" id="4.2.1.1" evidence="3"/>
<comment type="catalytic activity">
    <reaction evidence="7">
        <text>hydrogencarbonate + H(+) = CO2 + H2O</text>
        <dbReference type="Rhea" id="RHEA:10748"/>
        <dbReference type="ChEBI" id="CHEBI:15377"/>
        <dbReference type="ChEBI" id="CHEBI:15378"/>
        <dbReference type="ChEBI" id="CHEBI:16526"/>
        <dbReference type="ChEBI" id="CHEBI:17544"/>
        <dbReference type="EC" id="4.2.1.1"/>
    </reaction>
</comment>